<reference evidence="5 6" key="1">
    <citation type="submission" date="2024-02" db="EMBL/GenBank/DDBJ databases">
        <title>De novo assembly and annotation of 12 fungi associated with fruit tree decline syndrome in Ontario, Canada.</title>
        <authorList>
            <person name="Sulman M."/>
            <person name="Ellouze W."/>
            <person name="Ilyukhin E."/>
        </authorList>
    </citation>
    <scope>NUCLEOTIDE SEQUENCE [LARGE SCALE GENOMIC DNA]</scope>
    <source>
        <strain evidence="5 6">M169</strain>
    </source>
</reference>
<sequence length="161" mass="17224">MENPGADVDTPTSQGQVIDIPAAQEQVVGDSPQSPGYERVKFGETEDETANKGVLALLEFLKGMKEDDEDAGGDVQELREMLKKGSKAYINTKGPEGVAPLHLAAERGLEKAAKLIIEAPGAKANISIRSDKDWQPLHYACEEGKLKVAELLIANGADINV</sequence>
<dbReference type="PRINTS" id="PR01415">
    <property type="entry name" value="ANKYRIN"/>
</dbReference>
<dbReference type="Pfam" id="PF12796">
    <property type="entry name" value="Ank_2"/>
    <property type="match status" value="1"/>
</dbReference>
<comment type="caution">
    <text evidence="5">The sequence shown here is derived from an EMBL/GenBank/DDBJ whole genome shotgun (WGS) entry which is preliminary data.</text>
</comment>
<keyword evidence="2 3" id="KW-0040">ANK repeat</keyword>
<protein>
    <recommendedName>
        <fullName evidence="7">Ankyrin repeat protein</fullName>
    </recommendedName>
</protein>
<proteinExistence type="predicted"/>
<evidence type="ECO:0008006" key="7">
    <source>
        <dbReference type="Google" id="ProtNLM"/>
    </source>
</evidence>
<feature type="region of interest" description="Disordered" evidence="4">
    <location>
        <begin position="1"/>
        <end position="45"/>
    </location>
</feature>
<organism evidence="5 6">
    <name type="scientific">Diaporthe eres</name>
    <name type="common">Phomopsis oblonga</name>
    <dbReference type="NCBI Taxonomy" id="83184"/>
    <lineage>
        <taxon>Eukaryota</taxon>
        <taxon>Fungi</taxon>
        <taxon>Dikarya</taxon>
        <taxon>Ascomycota</taxon>
        <taxon>Pezizomycotina</taxon>
        <taxon>Sordariomycetes</taxon>
        <taxon>Sordariomycetidae</taxon>
        <taxon>Diaporthales</taxon>
        <taxon>Diaporthaceae</taxon>
        <taxon>Diaporthe</taxon>
        <taxon>Diaporthe eres species complex</taxon>
    </lineage>
</organism>
<evidence type="ECO:0000313" key="6">
    <source>
        <dbReference type="Proteomes" id="UP001430848"/>
    </source>
</evidence>
<dbReference type="PROSITE" id="PS50297">
    <property type="entry name" value="ANK_REP_REGION"/>
    <property type="match status" value="1"/>
</dbReference>
<dbReference type="Proteomes" id="UP001430848">
    <property type="component" value="Unassembled WGS sequence"/>
</dbReference>
<keyword evidence="1" id="KW-0677">Repeat</keyword>
<dbReference type="InterPro" id="IPR036770">
    <property type="entry name" value="Ankyrin_rpt-contain_sf"/>
</dbReference>
<dbReference type="PROSITE" id="PS50088">
    <property type="entry name" value="ANK_REPEAT"/>
    <property type="match status" value="1"/>
</dbReference>
<evidence type="ECO:0000256" key="3">
    <source>
        <dbReference type="PROSITE-ProRule" id="PRU00023"/>
    </source>
</evidence>
<evidence type="ECO:0000256" key="1">
    <source>
        <dbReference type="ARBA" id="ARBA00022737"/>
    </source>
</evidence>
<keyword evidence="6" id="KW-1185">Reference proteome</keyword>
<accession>A0ABR1NY41</accession>
<name>A0ABR1NY41_DIAER</name>
<dbReference type="SUPFAM" id="SSF48403">
    <property type="entry name" value="Ankyrin repeat"/>
    <property type="match status" value="1"/>
</dbReference>
<evidence type="ECO:0000313" key="5">
    <source>
        <dbReference type="EMBL" id="KAK7719430.1"/>
    </source>
</evidence>
<evidence type="ECO:0000256" key="4">
    <source>
        <dbReference type="SAM" id="MobiDB-lite"/>
    </source>
</evidence>
<dbReference type="PANTHER" id="PTHR24189">
    <property type="entry name" value="MYOTROPHIN"/>
    <property type="match status" value="1"/>
</dbReference>
<evidence type="ECO:0000256" key="2">
    <source>
        <dbReference type="ARBA" id="ARBA00023043"/>
    </source>
</evidence>
<dbReference type="Gene3D" id="1.25.40.20">
    <property type="entry name" value="Ankyrin repeat-containing domain"/>
    <property type="match status" value="1"/>
</dbReference>
<gene>
    <name evidence="5" type="ORF">SLS63_010068</name>
</gene>
<feature type="repeat" description="ANK" evidence="3">
    <location>
        <begin position="132"/>
        <end position="161"/>
    </location>
</feature>
<dbReference type="EMBL" id="JAKNSF020000079">
    <property type="protein sequence ID" value="KAK7719430.1"/>
    <property type="molecule type" value="Genomic_DNA"/>
</dbReference>
<dbReference type="SMART" id="SM00248">
    <property type="entry name" value="ANK"/>
    <property type="match status" value="2"/>
</dbReference>
<dbReference type="InterPro" id="IPR002110">
    <property type="entry name" value="Ankyrin_rpt"/>
</dbReference>
<dbReference type="PANTHER" id="PTHR24189:SF50">
    <property type="entry name" value="ANKYRIN REPEAT AND SOCS BOX PROTEIN 2"/>
    <property type="match status" value="1"/>
</dbReference>
<dbReference type="InterPro" id="IPR050745">
    <property type="entry name" value="Multifunctional_regulatory"/>
</dbReference>